<sequence length="253" mass="29502">MSNLAIKNAHPRDAFISFDEPSHIYTVNGSSKGVLSVTKFLGTFHPKFDADKVIRNMKGSPKWPTSQYFGMTDAAIKKQWNDNGNQASGAGTQLHLAIEQFLDANQAPPSEVAESKEWSYFQQFWAKHEPELEPYRLEWPVYIAERKLAGCIDAVFRRKTDGAFFIYDWKRCKKIETENRFESCLEPVDHLPNTNYWHYTLQLNTYRYILERFYGIPIQDMFLIVMHPDNATYVKKRLNRMDEEVEAMLSRLG</sequence>
<dbReference type="SUPFAM" id="SSF52980">
    <property type="entry name" value="Restriction endonuclease-like"/>
    <property type="match status" value="1"/>
</dbReference>
<proteinExistence type="predicted"/>
<dbReference type="InterPro" id="IPR011335">
    <property type="entry name" value="Restrct_endonuc-II-like"/>
</dbReference>
<protein>
    <recommendedName>
        <fullName evidence="2">PD-(D/E)XK endonuclease-like domain-containing protein</fullName>
    </recommendedName>
</protein>
<dbReference type="AlphaFoldDB" id="A0A6C0JZX4"/>
<dbReference type="EMBL" id="MN740778">
    <property type="protein sequence ID" value="QHU10999.1"/>
    <property type="molecule type" value="Genomic_DNA"/>
</dbReference>
<evidence type="ECO:0008006" key="2">
    <source>
        <dbReference type="Google" id="ProtNLM"/>
    </source>
</evidence>
<name>A0A6C0JZX4_9ZZZZ</name>
<dbReference type="Gene3D" id="3.90.320.10">
    <property type="match status" value="1"/>
</dbReference>
<reference evidence="1" key="1">
    <citation type="journal article" date="2020" name="Nature">
        <title>Giant virus diversity and host interactions through global metagenomics.</title>
        <authorList>
            <person name="Schulz F."/>
            <person name="Roux S."/>
            <person name="Paez-Espino D."/>
            <person name="Jungbluth S."/>
            <person name="Walsh D.A."/>
            <person name="Denef V.J."/>
            <person name="McMahon K.D."/>
            <person name="Konstantinidis K.T."/>
            <person name="Eloe-Fadrosh E.A."/>
            <person name="Kyrpides N.C."/>
            <person name="Woyke T."/>
        </authorList>
    </citation>
    <scope>NUCLEOTIDE SEQUENCE</scope>
    <source>
        <strain evidence="1">GVMAG-S-1101165-84</strain>
    </source>
</reference>
<dbReference type="InterPro" id="IPR011604">
    <property type="entry name" value="PDDEXK-like_dom_sf"/>
</dbReference>
<organism evidence="1">
    <name type="scientific">viral metagenome</name>
    <dbReference type="NCBI Taxonomy" id="1070528"/>
    <lineage>
        <taxon>unclassified sequences</taxon>
        <taxon>metagenomes</taxon>
        <taxon>organismal metagenomes</taxon>
    </lineage>
</organism>
<evidence type="ECO:0000313" key="1">
    <source>
        <dbReference type="EMBL" id="QHU10999.1"/>
    </source>
</evidence>
<accession>A0A6C0JZX4</accession>